<dbReference type="Proteomes" id="UP001296580">
    <property type="component" value="Unassembled WGS sequence"/>
</dbReference>
<dbReference type="InterPro" id="IPR029058">
    <property type="entry name" value="AB_hydrolase_fold"/>
</dbReference>
<organism evidence="4 5">
    <name type="scientific">Mediterraneibacter gnavus</name>
    <name type="common">Ruminococcus gnavus</name>
    <dbReference type="NCBI Taxonomy" id="33038"/>
    <lineage>
        <taxon>Bacteria</taxon>
        <taxon>Bacillati</taxon>
        <taxon>Bacillota</taxon>
        <taxon>Clostridia</taxon>
        <taxon>Lachnospirales</taxon>
        <taxon>Lachnospiraceae</taxon>
        <taxon>Mediterraneibacter</taxon>
    </lineage>
</organism>
<dbReference type="Pfam" id="PF07859">
    <property type="entry name" value="Abhydrolase_3"/>
    <property type="match status" value="1"/>
</dbReference>
<evidence type="ECO:0000259" key="2">
    <source>
        <dbReference type="Pfam" id="PF07859"/>
    </source>
</evidence>
<dbReference type="Proteomes" id="UP000285697">
    <property type="component" value="Unassembled WGS sequence"/>
</dbReference>
<evidence type="ECO:0000313" key="5">
    <source>
        <dbReference type="Proteomes" id="UP000285697"/>
    </source>
</evidence>
<proteinExistence type="predicted"/>
<gene>
    <name evidence="4" type="ORF">DW270_05240</name>
    <name evidence="3" type="ORF">G4993_02865</name>
</gene>
<dbReference type="GO" id="GO:0016787">
    <property type="term" value="F:hydrolase activity"/>
    <property type="evidence" value="ECO:0007669"/>
    <property type="project" value="UniProtKB-KW"/>
</dbReference>
<evidence type="ECO:0000256" key="1">
    <source>
        <dbReference type="ARBA" id="ARBA00022801"/>
    </source>
</evidence>
<dbReference type="Gene3D" id="3.40.50.1820">
    <property type="entry name" value="alpha/beta hydrolase"/>
    <property type="match status" value="1"/>
</dbReference>
<dbReference type="SUPFAM" id="SSF53474">
    <property type="entry name" value="alpha/beta-Hydrolases"/>
    <property type="match status" value="1"/>
</dbReference>
<reference evidence="4 5" key="1">
    <citation type="submission" date="2018-08" db="EMBL/GenBank/DDBJ databases">
        <title>A genome reference for cultivated species of the human gut microbiota.</title>
        <authorList>
            <person name="Zou Y."/>
            <person name="Xue W."/>
            <person name="Luo G."/>
        </authorList>
    </citation>
    <scope>NUCLEOTIDE SEQUENCE [LARGE SCALE GENOMIC DNA]</scope>
    <source>
        <strain evidence="4 5">AM22-7AC</strain>
    </source>
</reference>
<dbReference type="EMBL" id="JAAIRV010000003">
    <property type="protein sequence ID" value="NSI57342.1"/>
    <property type="molecule type" value="Genomic_DNA"/>
</dbReference>
<protein>
    <submittedName>
        <fullName evidence="4">Alpha/beta hydrolase</fullName>
    </submittedName>
</protein>
<name>A0A2N5NV56_MEDGN</name>
<feature type="domain" description="Alpha/beta hydrolase fold-3" evidence="2">
    <location>
        <begin position="1"/>
        <end position="208"/>
    </location>
</feature>
<dbReference type="InterPro" id="IPR050300">
    <property type="entry name" value="GDXG_lipolytic_enzyme"/>
</dbReference>
<comment type="caution">
    <text evidence="4">The sequence shown here is derived from an EMBL/GenBank/DDBJ whole genome shotgun (WGS) entry which is preliminary data.</text>
</comment>
<reference evidence="3" key="3">
    <citation type="submission" date="2020-02" db="EMBL/GenBank/DDBJ databases">
        <authorList>
            <person name="Littmann E."/>
            <person name="Sorbara M."/>
        </authorList>
    </citation>
    <scope>NUCLEOTIDE SEQUENCE</scope>
    <source>
        <strain evidence="3">MSK.15.32</strain>
    </source>
</reference>
<evidence type="ECO:0000313" key="4">
    <source>
        <dbReference type="EMBL" id="RHG20895.1"/>
    </source>
</evidence>
<dbReference type="STRING" id="33038.GCA_900067245_03043"/>
<dbReference type="PANTHER" id="PTHR48081:SF8">
    <property type="entry name" value="ALPHA_BETA HYDROLASE FOLD-3 DOMAIN-CONTAINING PROTEIN-RELATED"/>
    <property type="match status" value="1"/>
</dbReference>
<evidence type="ECO:0000313" key="3">
    <source>
        <dbReference type="EMBL" id="NSI57342.1"/>
    </source>
</evidence>
<reference evidence="3" key="2">
    <citation type="journal article" date="2020" name="Cell Host Microbe">
        <title>Functional and Genomic Variation between Human-Derived Isolates of Lachnospiraceae Reveals Inter- and Intra-Species Diversity.</title>
        <authorList>
            <person name="Sorbara M.T."/>
            <person name="Littmann E.R."/>
            <person name="Fontana E."/>
            <person name="Moody T.U."/>
            <person name="Kohout C.E."/>
            <person name="Gjonbalaj M."/>
            <person name="Eaton V."/>
            <person name="Seok R."/>
            <person name="Leiner I.M."/>
            <person name="Pamer E.G."/>
        </authorList>
    </citation>
    <scope>NUCLEOTIDE SEQUENCE</scope>
    <source>
        <strain evidence="3">MSK.15.32</strain>
    </source>
</reference>
<dbReference type="InterPro" id="IPR013094">
    <property type="entry name" value="AB_hydrolase_3"/>
</dbReference>
<dbReference type="EMBL" id="QRIA01000005">
    <property type="protein sequence ID" value="RHG20895.1"/>
    <property type="molecule type" value="Genomic_DNA"/>
</dbReference>
<dbReference type="PANTHER" id="PTHR48081">
    <property type="entry name" value="AB HYDROLASE SUPERFAMILY PROTEIN C4A8.06C"/>
    <property type="match status" value="1"/>
</dbReference>
<accession>A0A2N5NV56</accession>
<sequence length="231" mass="25817">MHGGGWSTESVETYDRICSMLSKSVDKTVISVEYRLAPEYPFPAGLEDCYLAARALYQGKIFPKIEPGQISVMGDSSGGNLAAALCLLARDRGEFSIHKQILVYPAVNNCYTLDSAYDSIRENGEGYLLTRGKMHDYLQLYIGKQEDLKSPYVAPVLAEDLTNMPETLVLSAEFDPLRDEDEDYAKRLKEAGNKVTCYRIAGAFHGYFALGVSRLHVEESFAYIDHFLREG</sequence>
<keyword evidence="1 4" id="KW-0378">Hydrolase</keyword>
<dbReference type="AlphaFoldDB" id="A0A2N5NV56"/>